<dbReference type="EMBL" id="MNCJ02000322">
    <property type="protein sequence ID" value="KAF5798328.1"/>
    <property type="molecule type" value="Genomic_DNA"/>
</dbReference>
<dbReference type="PANTHER" id="PTHR23201:SF60">
    <property type="entry name" value="GIBBERELLIN-REGULATED PROTEIN 5"/>
    <property type="match status" value="1"/>
</dbReference>
<keyword evidence="5" id="KW-1185">Reference proteome</keyword>
<organism evidence="4 5">
    <name type="scientific">Helianthus annuus</name>
    <name type="common">Common sunflower</name>
    <dbReference type="NCBI Taxonomy" id="4232"/>
    <lineage>
        <taxon>Eukaryota</taxon>
        <taxon>Viridiplantae</taxon>
        <taxon>Streptophyta</taxon>
        <taxon>Embryophyta</taxon>
        <taxon>Tracheophyta</taxon>
        <taxon>Spermatophyta</taxon>
        <taxon>Magnoliopsida</taxon>
        <taxon>eudicotyledons</taxon>
        <taxon>Gunneridae</taxon>
        <taxon>Pentapetalae</taxon>
        <taxon>asterids</taxon>
        <taxon>campanulids</taxon>
        <taxon>Asterales</taxon>
        <taxon>Asteraceae</taxon>
        <taxon>Asteroideae</taxon>
        <taxon>Heliantheae alliance</taxon>
        <taxon>Heliantheae</taxon>
        <taxon>Helianthus</taxon>
    </lineage>
</organism>
<evidence type="ECO:0000313" key="4">
    <source>
        <dbReference type="EMBL" id="OTG20068.1"/>
    </source>
</evidence>
<reference evidence="4" key="2">
    <citation type="submission" date="2017-02" db="EMBL/GenBank/DDBJ databases">
        <title>Sunflower complete genome.</title>
        <authorList>
            <person name="Langlade N."/>
            <person name="Munos S."/>
        </authorList>
    </citation>
    <scope>NUCLEOTIDE SEQUENCE [LARGE SCALE GENOMIC DNA]</scope>
    <source>
        <tissue evidence="4">Leaves</tissue>
    </source>
</reference>
<dbReference type="InterPro" id="IPR003854">
    <property type="entry name" value="GASA"/>
</dbReference>
<reference evidence="3" key="3">
    <citation type="submission" date="2020-06" db="EMBL/GenBank/DDBJ databases">
        <title>Helianthus annuus Genome sequencing and assembly Release 2.</title>
        <authorList>
            <person name="Gouzy J."/>
            <person name="Langlade N."/>
            <person name="Munos S."/>
        </authorList>
    </citation>
    <scope>NUCLEOTIDE SEQUENCE</scope>
    <source>
        <tissue evidence="3">Leaves</tissue>
    </source>
</reference>
<dbReference type="PANTHER" id="PTHR23201">
    <property type="entry name" value="EXTENSIN, PROLINE-RICH PROTEIN"/>
    <property type="match status" value="1"/>
</dbReference>
<comment type="similarity">
    <text evidence="1">Belongs to the GASA family.</text>
</comment>
<dbReference type="Gramene" id="mRNA:HanXRQr2_Chr07g0291591">
    <property type="protein sequence ID" value="mRNA:HanXRQr2_Chr07g0291591"/>
    <property type="gene ID" value="HanXRQr2_Chr07g0291591"/>
</dbReference>
<gene>
    <name evidence="4" type="ORF">HannXRQ_Chr07g0188921</name>
    <name evidence="3" type="ORF">HanXRQr2_Chr07g0291591</name>
</gene>
<dbReference type="SMR" id="A0A251U9Q4"/>
<name>A0A251U9Q4_HELAN</name>
<keyword evidence="2" id="KW-0732">Signal</keyword>
<feature type="chain" id="PRO_5012987697" evidence="2">
    <location>
        <begin position="31"/>
        <end position="97"/>
    </location>
</feature>
<dbReference type="OMA" id="NAPETRC"/>
<evidence type="ECO:0000313" key="3">
    <source>
        <dbReference type="EMBL" id="KAF5798328.1"/>
    </source>
</evidence>
<dbReference type="Proteomes" id="UP000215914">
    <property type="component" value="Chromosome 7"/>
</dbReference>
<dbReference type="OrthoDB" id="1886938at2759"/>
<proteinExistence type="inferred from homology"/>
<dbReference type="Pfam" id="PF02704">
    <property type="entry name" value="GASA"/>
    <property type="match status" value="1"/>
</dbReference>
<evidence type="ECO:0000256" key="2">
    <source>
        <dbReference type="SAM" id="SignalP"/>
    </source>
</evidence>
<feature type="signal peptide" evidence="2">
    <location>
        <begin position="1"/>
        <end position="30"/>
    </location>
</feature>
<reference evidence="3 5" key="1">
    <citation type="journal article" date="2017" name="Nature">
        <title>The sunflower genome provides insights into oil metabolism, flowering and Asterid evolution.</title>
        <authorList>
            <person name="Badouin H."/>
            <person name="Gouzy J."/>
            <person name="Grassa C.J."/>
            <person name="Murat F."/>
            <person name="Staton S.E."/>
            <person name="Cottret L."/>
            <person name="Lelandais-Briere C."/>
            <person name="Owens G.L."/>
            <person name="Carrere S."/>
            <person name="Mayjonade B."/>
            <person name="Legrand L."/>
            <person name="Gill N."/>
            <person name="Kane N.C."/>
            <person name="Bowers J.E."/>
            <person name="Hubner S."/>
            <person name="Bellec A."/>
            <person name="Berard A."/>
            <person name="Berges H."/>
            <person name="Blanchet N."/>
            <person name="Boniface M.C."/>
            <person name="Brunel D."/>
            <person name="Catrice O."/>
            <person name="Chaidir N."/>
            <person name="Claudel C."/>
            <person name="Donnadieu C."/>
            <person name="Faraut T."/>
            <person name="Fievet G."/>
            <person name="Helmstetter N."/>
            <person name="King M."/>
            <person name="Knapp S.J."/>
            <person name="Lai Z."/>
            <person name="Le Paslier M.C."/>
            <person name="Lippi Y."/>
            <person name="Lorenzon L."/>
            <person name="Mandel J.R."/>
            <person name="Marage G."/>
            <person name="Marchand G."/>
            <person name="Marquand E."/>
            <person name="Bret-Mestries E."/>
            <person name="Morien E."/>
            <person name="Nambeesan S."/>
            <person name="Nguyen T."/>
            <person name="Pegot-Espagnet P."/>
            <person name="Pouilly N."/>
            <person name="Raftis F."/>
            <person name="Sallet E."/>
            <person name="Schiex T."/>
            <person name="Thomas J."/>
            <person name="Vandecasteele C."/>
            <person name="Vares D."/>
            <person name="Vear F."/>
            <person name="Vautrin S."/>
            <person name="Crespi M."/>
            <person name="Mangin B."/>
            <person name="Burke J.M."/>
            <person name="Salse J."/>
            <person name="Munos S."/>
            <person name="Vincourt P."/>
            <person name="Rieseberg L.H."/>
            <person name="Langlade N.B."/>
        </authorList>
    </citation>
    <scope>NUCLEOTIDE SEQUENCE [LARGE SCALE GENOMIC DNA]</scope>
    <source>
        <strain evidence="5">cv. SF193</strain>
        <tissue evidence="3">Leaves</tissue>
    </source>
</reference>
<dbReference type="InParanoid" id="A0A251U9Q4"/>
<dbReference type="EMBL" id="CM007896">
    <property type="protein sequence ID" value="OTG20068.1"/>
    <property type="molecule type" value="Genomic_DNA"/>
</dbReference>
<evidence type="ECO:0000313" key="5">
    <source>
        <dbReference type="Proteomes" id="UP000215914"/>
    </source>
</evidence>
<sequence length="97" mass="10779">MAGGGSRSYTGFVFVLLLVLMIAFSDVAQGYNKLRPRDCKPRCTYRCSATSHKKPCMFFCQKCCAKCLCVPAGVYGNKQSCACYNKWKTQQGKPKCP</sequence>
<dbReference type="AlphaFoldDB" id="A0A251U9Q4"/>
<evidence type="ECO:0000256" key="1">
    <source>
        <dbReference type="ARBA" id="ARBA00010582"/>
    </source>
</evidence>
<accession>A0A251U9Q4</accession>
<protein>
    <submittedName>
        <fullName evidence="3 4">Gibberellin regulated protein</fullName>
    </submittedName>
</protein>